<evidence type="ECO:0000313" key="3">
    <source>
        <dbReference type="EMBL" id="QTA81024.1"/>
    </source>
</evidence>
<dbReference type="SUPFAM" id="SSF52540">
    <property type="entry name" value="P-loop containing nucleoside triphosphate hydrolases"/>
    <property type="match status" value="1"/>
</dbReference>
<proteinExistence type="predicted"/>
<dbReference type="Proteomes" id="UP000663720">
    <property type="component" value="Chromosome"/>
</dbReference>
<accession>A0A975B944</accession>
<dbReference type="KEGG" id="dli:dnl_33450"/>
<dbReference type="Pfam" id="PF13175">
    <property type="entry name" value="AAA_15"/>
    <property type="match status" value="1"/>
</dbReference>
<feature type="domain" description="Endonuclease GajA/Old nuclease/RecF-like AAA" evidence="1">
    <location>
        <begin position="1"/>
        <end position="62"/>
    </location>
</feature>
<protein>
    <submittedName>
        <fullName evidence="3">AAA ATPase-like domain-containing protein</fullName>
    </submittedName>
</protein>
<reference evidence="3" key="1">
    <citation type="journal article" date="2021" name="Microb. Physiol.">
        <title>Proteogenomic Insights into the Physiology of Marine, Sulfate-Reducing, Filamentous Desulfonema limicola and Desulfonema magnum.</title>
        <authorList>
            <person name="Schnaars V."/>
            <person name="Wohlbrand L."/>
            <person name="Scheve S."/>
            <person name="Hinrichs C."/>
            <person name="Reinhardt R."/>
            <person name="Rabus R."/>
        </authorList>
    </citation>
    <scope>NUCLEOTIDE SEQUENCE</scope>
    <source>
        <strain evidence="3">5ac10</strain>
    </source>
</reference>
<dbReference type="Pfam" id="PF13304">
    <property type="entry name" value="AAA_21"/>
    <property type="match status" value="1"/>
</dbReference>
<feature type="domain" description="ATPase AAA-type core" evidence="2">
    <location>
        <begin position="110"/>
        <end position="268"/>
    </location>
</feature>
<dbReference type="InterPro" id="IPR041685">
    <property type="entry name" value="AAA_GajA/Old/RecF-like"/>
</dbReference>
<evidence type="ECO:0000313" key="4">
    <source>
        <dbReference type="Proteomes" id="UP000663720"/>
    </source>
</evidence>
<name>A0A975B944_9BACT</name>
<dbReference type="Gene3D" id="3.40.50.300">
    <property type="entry name" value="P-loop containing nucleotide triphosphate hydrolases"/>
    <property type="match status" value="2"/>
</dbReference>
<dbReference type="GO" id="GO:0016887">
    <property type="term" value="F:ATP hydrolysis activity"/>
    <property type="evidence" value="ECO:0007669"/>
    <property type="project" value="InterPro"/>
</dbReference>
<dbReference type="PANTHER" id="PTHR43581">
    <property type="entry name" value="ATP/GTP PHOSPHATASE"/>
    <property type="match status" value="1"/>
</dbReference>
<evidence type="ECO:0000259" key="2">
    <source>
        <dbReference type="Pfam" id="PF13304"/>
    </source>
</evidence>
<dbReference type="EMBL" id="CP061799">
    <property type="protein sequence ID" value="QTA81024.1"/>
    <property type="molecule type" value="Genomic_DNA"/>
</dbReference>
<evidence type="ECO:0000259" key="1">
    <source>
        <dbReference type="Pfam" id="PF13175"/>
    </source>
</evidence>
<organism evidence="3 4">
    <name type="scientific">Desulfonema limicola</name>
    <dbReference type="NCBI Taxonomy" id="45656"/>
    <lineage>
        <taxon>Bacteria</taxon>
        <taxon>Pseudomonadati</taxon>
        <taxon>Thermodesulfobacteriota</taxon>
        <taxon>Desulfobacteria</taxon>
        <taxon>Desulfobacterales</taxon>
        <taxon>Desulfococcaceae</taxon>
        <taxon>Desulfonema</taxon>
    </lineage>
</organism>
<keyword evidence="4" id="KW-1185">Reference proteome</keyword>
<dbReference type="PANTHER" id="PTHR43581:SF2">
    <property type="entry name" value="EXCINUCLEASE ATPASE SUBUNIT"/>
    <property type="match status" value="1"/>
</dbReference>
<dbReference type="RefSeq" id="WP_207687101.1">
    <property type="nucleotide sequence ID" value="NZ_CP061799.1"/>
</dbReference>
<dbReference type="InterPro" id="IPR027417">
    <property type="entry name" value="P-loop_NTPase"/>
</dbReference>
<gene>
    <name evidence="3" type="ORF">dnl_33450</name>
</gene>
<dbReference type="InterPro" id="IPR003959">
    <property type="entry name" value="ATPase_AAA_core"/>
</dbReference>
<dbReference type="InterPro" id="IPR051396">
    <property type="entry name" value="Bact_Antivir_Def_Nuclease"/>
</dbReference>
<dbReference type="AlphaFoldDB" id="A0A975B944"/>
<dbReference type="GO" id="GO:0005524">
    <property type="term" value="F:ATP binding"/>
    <property type="evidence" value="ECO:0007669"/>
    <property type="project" value="InterPro"/>
</dbReference>
<sequence>MIKQIKIENFTAFNRITADFVQGINIFIGANGTGKTHILKILYSVCSTSNRGNIEKSLLDIFLPSQQAKYPLGQLLRKGSTCAYFSIKYNDDQTGYIEINQHGNIGNPSAFTKKIHSVYIPVKEMLANAPGFRSLYSLREIHFEGVYTDIIDRAFLPYLKKTDACQDRLLNLLKENIGSEIIIKNEEFYLKNNAGEIEFTLAAEGIRKLALLWILIRNGSLMKNSLLFWDEPETNLNPSLIPVIVQVLLELQQMGVQIFIATHSYVLCKEFELQRSRHPVRYFSLYAEENREISLQTSDVYHTLSPNRIADQFARMYGKEIELALGRSNG</sequence>